<feature type="domain" description="Cupin type-2" evidence="2">
    <location>
        <begin position="39"/>
        <end position="107"/>
    </location>
</feature>
<reference evidence="3" key="1">
    <citation type="journal article" date="2020" name="mSystems">
        <title>Genome- and Community-Level Interaction Insights into Carbon Utilization and Element Cycling Functions of Hydrothermarchaeota in Hydrothermal Sediment.</title>
        <authorList>
            <person name="Zhou Z."/>
            <person name="Liu Y."/>
            <person name="Xu W."/>
            <person name="Pan J."/>
            <person name="Luo Z.H."/>
            <person name="Li M."/>
        </authorList>
    </citation>
    <scope>NUCLEOTIDE SEQUENCE [LARGE SCALE GENOMIC DNA]</scope>
    <source>
        <strain evidence="3">HyVt-533</strain>
    </source>
</reference>
<evidence type="ECO:0000256" key="1">
    <source>
        <dbReference type="ARBA" id="ARBA00022723"/>
    </source>
</evidence>
<dbReference type="InterPro" id="IPR013096">
    <property type="entry name" value="Cupin_2"/>
</dbReference>
<evidence type="ECO:0000313" key="3">
    <source>
        <dbReference type="EMBL" id="HHI97772.1"/>
    </source>
</evidence>
<dbReference type="GO" id="GO:0046872">
    <property type="term" value="F:metal ion binding"/>
    <property type="evidence" value="ECO:0007669"/>
    <property type="project" value="UniProtKB-KW"/>
</dbReference>
<gene>
    <name evidence="3" type="ORF">ENJ96_07955</name>
</gene>
<dbReference type="AlphaFoldDB" id="A0A7V5U330"/>
<dbReference type="Proteomes" id="UP000886101">
    <property type="component" value="Unassembled WGS sequence"/>
</dbReference>
<dbReference type="Pfam" id="PF07883">
    <property type="entry name" value="Cupin_2"/>
    <property type="match status" value="1"/>
</dbReference>
<comment type="caution">
    <text evidence="3">The sequence shown here is derived from an EMBL/GenBank/DDBJ whole genome shotgun (WGS) entry which is preliminary data.</text>
</comment>
<accession>A0A7V5U330</accession>
<dbReference type="InterPro" id="IPR014710">
    <property type="entry name" value="RmlC-like_jellyroll"/>
</dbReference>
<dbReference type="PANTHER" id="PTHR35848:SF6">
    <property type="entry name" value="CUPIN TYPE-2 DOMAIN-CONTAINING PROTEIN"/>
    <property type="match status" value="1"/>
</dbReference>
<name>A0A7V5U330_9BACT</name>
<dbReference type="EMBL" id="DROK01000234">
    <property type="protein sequence ID" value="HHI97772.1"/>
    <property type="molecule type" value="Genomic_DNA"/>
</dbReference>
<organism evidence="3">
    <name type="scientific">Thermodesulfatator atlanticus</name>
    <dbReference type="NCBI Taxonomy" id="501497"/>
    <lineage>
        <taxon>Bacteria</taxon>
        <taxon>Pseudomonadati</taxon>
        <taxon>Thermodesulfobacteriota</taxon>
        <taxon>Thermodesulfobacteria</taxon>
        <taxon>Thermodesulfobacteriales</taxon>
        <taxon>Thermodesulfatatoraceae</taxon>
        <taxon>Thermodesulfatator</taxon>
    </lineage>
</organism>
<evidence type="ECO:0000259" key="2">
    <source>
        <dbReference type="Pfam" id="PF07883"/>
    </source>
</evidence>
<dbReference type="PANTHER" id="PTHR35848">
    <property type="entry name" value="OXALATE-BINDING PROTEIN"/>
    <property type="match status" value="1"/>
</dbReference>
<keyword evidence="1" id="KW-0479">Metal-binding</keyword>
<dbReference type="InterPro" id="IPR011051">
    <property type="entry name" value="RmlC_Cupin_sf"/>
</dbReference>
<dbReference type="InterPro" id="IPR051610">
    <property type="entry name" value="GPI/OXD"/>
</dbReference>
<proteinExistence type="predicted"/>
<sequence length="113" mass="12728">MAYFFKQKEIKFAPHPRFSGVKWALLIDSQKSSQVSVSLLVIDPGVEIPIHVHDQQVDSIYVLEGKGQAYLNGNWEEIEKGDYILVPVGEEHGVKNTGKDPLKLFIVHSPPLF</sequence>
<dbReference type="SUPFAM" id="SSF51182">
    <property type="entry name" value="RmlC-like cupins"/>
    <property type="match status" value="1"/>
</dbReference>
<dbReference type="Gene3D" id="2.60.120.10">
    <property type="entry name" value="Jelly Rolls"/>
    <property type="match status" value="1"/>
</dbReference>
<protein>
    <submittedName>
        <fullName evidence="3">Cupin domain-containing protein</fullName>
    </submittedName>
</protein>